<organism evidence="2 3">
    <name type="scientific">Micromonospora gifhornensis</name>
    <dbReference type="NCBI Taxonomy" id="84594"/>
    <lineage>
        <taxon>Bacteria</taxon>
        <taxon>Bacillati</taxon>
        <taxon>Actinomycetota</taxon>
        <taxon>Actinomycetes</taxon>
        <taxon>Micromonosporales</taxon>
        <taxon>Micromonosporaceae</taxon>
        <taxon>Micromonospora</taxon>
    </lineage>
</organism>
<dbReference type="SUPFAM" id="SSF54427">
    <property type="entry name" value="NTF2-like"/>
    <property type="match status" value="1"/>
</dbReference>
<evidence type="ECO:0000313" key="2">
    <source>
        <dbReference type="EMBL" id="GIJ15224.1"/>
    </source>
</evidence>
<gene>
    <name evidence="2" type="ORF">Vgi01_19080</name>
</gene>
<keyword evidence="3" id="KW-1185">Reference proteome</keyword>
<sequence length="124" mass="13707">MGGMNMTPDREAAVTWAELPTVITEYLRAHEARDTETAVRAFAADAVVTDEGHTYRGRDDIRSWLSNAGSQYTYTTEFVGAHRTGEAQFDVLQHLEGNFPGGAADLHYRFTLEGDSITRLTIAP</sequence>
<dbReference type="InterPro" id="IPR037401">
    <property type="entry name" value="SnoaL-like"/>
</dbReference>
<dbReference type="Pfam" id="PF12680">
    <property type="entry name" value="SnoaL_2"/>
    <property type="match status" value="1"/>
</dbReference>
<dbReference type="InterPro" id="IPR032710">
    <property type="entry name" value="NTF2-like_dom_sf"/>
</dbReference>
<accession>A0ABQ4IBG9</accession>
<proteinExistence type="predicted"/>
<dbReference type="Proteomes" id="UP000647860">
    <property type="component" value="Unassembled WGS sequence"/>
</dbReference>
<dbReference type="EMBL" id="BOPA01000014">
    <property type="protein sequence ID" value="GIJ15224.1"/>
    <property type="molecule type" value="Genomic_DNA"/>
</dbReference>
<dbReference type="Gene3D" id="3.10.450.50">
    <property type="match status" value="1"/>
</dbReference>
<feature type="domain" description="SnoaL-like" evidence="1">
    <location>
        <begin position="24"/>
        <end position="79"/>
    </location>
</feature>
<name>A0ABQ4IBG9_9ACTN</name>
<evidence type="ECO:0000313" key="3">
    <source>
        <dbReference type="Proteomes" id="UP000647860"/>
    </source>
</evidence>
<evidence type="ECO:0000259" key="1">
    <source>
        <dbReference type="Pfam" id="PF12680"/>
    </source>
</evidence>
<protein>
    <recommendedName>
        <fullName evidence="1">SnoaL-like domain-containing protein</fullName>
    </recommendedName>
</protein>
<comment type="caution">
    <text evidence="2">The sequence shown here is derived from an EMBL/GenBank/DDBJ whole genome shotgun (WGS) entry which is preliminary data.</text>
</comment>
<reference evidence="2 3" key="1">
    <citation type="submission" date="2021-01" db="EMBL/GenBank/DDBJ databases">
        <title>Whole genome shotgun sequence of Verrucosispora gifhornensis NBRC 16317.</title>
        <authorList>
            <person name="Komaki H."/>
            <person name="Tamura T."/>
        </authorList>
    </citation>
    <scope>NUCLEOTIDE SEQUENCE [LARGE SCALE GENOMIC DNA]</scope>
    <source>
        <strain evidence="2 3">NBRC 16317</strain>
    </source>
</reference>